<gene>
    <name evidence="3" type="ORF">NMOB1V02_LOCUS6982</name>
</gene>
<dbReference type="AlphaFoldDB" id="A0A7R9BRU6"/>
<protein>
    <submittedName>
        <fullName evidence="3">Uncharacterized protein</fullName>
    </submittedName>
</protein>
<keyword evidence="4" id="KW-1185">Reference proteome</keyword>
<organism evidence="3">
    <name type="scientific">Notodromas monacha</name>
    <dbReference type="NCBI Taxonomy" id="399045"/>
    <lineage>
        <taxon>Eukaryota</taxon>
        <taxon>Metazoa</taxon>
        <taxon>Ecdysozoa</taxon>
        <taxon>Arthropoda</taxon>
        <taxon>Crustacea</taxon>
        <taxon>Oligostraca</taxon>
        <taxon>Ostracoda</taxon>
        <taxon>Podocopa</taxon>
        <taxon>Podocopida</taxon>
        <taxon>Cypridocopina</taxon>
        <taxon>Cypridoidea</taxon>
        <taxon>Cyprididae</taxon>
        <taxon>Notodromas</taxon>
    </lineage>
</organism>
<reference evidence="3" key="1">
    <citation type="submission" date="2020-11" db="EMBL/GenBank/DDBJ databases">
        <authorList>
            <person name="Tran Van P."/>
        </authorList>
    </citation>
    <scope>NUCLEOTIDE SEQUENCE</scope>
</reference>
<comment type="similarity">
    <text evidence="1">Belongs to the lin-52 family.</text>
</comment>
<proteinExistence type="inferred from homology"/>
<dbReference type="Proteomes" id="UP000678499">
    <property type="component" value="Unassembled WGS sequence"/>
</dbReference>
<evidence type="ECO:0000313" key="3">
    <source>
        <dbReference type="EMBL" id="CAD7279306.1"/>
    </source>
</evidence>
<dbReference type="PANTHER" id="PTHR31489:SF2">
    <property type="entry name" value="PROTEIN LIN-52 HOMOLOG"/>
    <property type="match status" value="1"/>
</dbReference>
<dbReference type="OrthoDB" id="5834362at2759"/>
<dbReference type="GO" id="GO:0006355">
    <property type="term" value="P:regulation of DNA-templated transcription"/>
    <property type="evidence" value="ECO:0007669"/>
    <property type="project" value="InterPro"/>
</dbReference>
<evidence type="ECO:0000313" key="4">
    <source>
        <dbReference type="Proteomes" id="UP000678499"/>
    </source>
</evidence>
<feature type="region of interest" description="Disordered" evidence="2">
    <location>
        <begin position="1"/>
        <end position="21"/>
    </location>
</feature>
<dbReference type="Pfam" id="PF10044">
    <property type="entry name" value="LIN52"/>
    <property type="match status" value="1"/>
</dbReference>
<dbReference type="GO" id="GO:0070176">
    <property type="term" value="C:DRM complex"/>
    <property type="evidence" value="ECO:0007669"/>
    <property type="project" value="InterPro"/>
</dbReference>
<dbReference type="PANTHER" id="PTHR31489">
    <property type="entry name" value="LIN52 FAMILY MEMBER"/>
    <property type="match status" value="1"/>
</dbReference>
<dbReference type="EMBL" id="OA883616">
    <property type="protein sequence ID" value="CAD7279306.1"/>
    <property type="molecule type" value="Genomic_DNA"/>
</dbReference>
<sequence length="104" mass="11957">MERLKSDESMKRSSPEMWPESIPGLNAFVAERVRDGGESPIPPWLDDLGESEINLLQAFANKTPRELMTEMRLLLNKAYHLGLEEAKETARGKYLKVLERRSQQ</sequence>
<dbReference type="EMBL" id="CAJPEX010001579">
    <property type="protein sequence ID" value="CAG0919458.1"/>
    <property type="molecule type" value="Genomic_DNA"/>
</dbReference>
<dbReference type="InterPro" id="IPR018737">
    <property type="entry name" value="DREAM_LIN52"/>
</dbReference>
<evidence type="ECO:0000256" key="1">
    <source>
        <dbReference type="ARBA" id="ARBA00005456"/>
    </source>
</evidence>
<feature type="compositionally biased region" description="Basic and acidic residues" evidence="2">
    <location>
        <begin position="1"/>
        <end position="14"/>
    </location>
</feature>
<name>A0A7R9BRU6_9CRUS</name>
<evidence type="ECO:0000256" key="2">
    <source>
        <dbReference type="SAM" id="MobiDB-lite"/>
    </source>
</evidence>
<accession>A0A7R9BRU6</accession>